<organism evidence="2 3">
    <name type="scientific">Acanthosepion pharaonis</name>
    <name type="common">Pharaoh cuttlefish</name>
    <name type="synonym">Sepia pharaonis</name>
    <dbReference type="NCBI Taxonomy" id="158019"/>
    <lineage>
        <taxon>Eukaryota</taxon>
        <taxon>Metazoa</taxon>
        <taxon>Spiralia</taxon>
        <taxon>Lophotrochozoa</taxon>
        <taxon>Mollusca</taxon>
        <taxon>Cephalopoda</taxon>
        <taxon>Coleoidea</taxon>
        <taxon>Decapodiformes</taxon>
        <taxon>Sepiida</taxon>
        <taxon>Sepiina</taxon>
        <taxon>Sepiidae</taxon>
        <taxon>Acanthosepion</taxon>
    </lineage>
</organism>
<sequence length="197" mass="22746">MTKTIIPTIDAIEVQDYFTDFIEKNKTEPLKMNKMEFDKRLLEGYDGTLVAEKLAVDDLTATVIKQKLEDLRKDLIKYEDQKKFYTSEFDKFEEDIETYSKQLASGDEDSTIQQLQKSKCSSTVSLWHLTQVKTILSENEEVAEFIDQSIQKIEGDPPPAVPNLEFDPSCLQFALNWPLTFGLSLLLLPCDEVWQIY</sequence>
<comment type="caution">
    <text evidence="2">The sequence shown here is derived from an EMBL/GenBank/DDBJ whole genome shotgun (WGS) entry which is preliminary data.</text>
</comment>
<dbReference type="EMBL" id="CAHIKZ030004932">
    <property type="protein sequence ID" value="CAE1317406.1"/>
    <property type="molecule type" value="Genomic_DNA"/>
</dbReference>
<keyword evidence="3" id="KW-1185">Reference proteome</keyword>
<evidence type="ECO:0000313" key="3">
    <source>
        <dbReference type="Proteomes" id="UP000597762"/>
    </source>
</evidence>
<evidence type="ECO:0000313" key="2">
    <source>
        <dbReference type="EMBL" id="CAE1317406.1"/>
    </source>
</evidence>
<protein>
    <submittedName>
        <fullName evidence="2">Uncharacterized protein</fullName>
    </submittedName>
</protein>
<dbReference type="Proteomes" id="UP000597762">
    <property type="component" value="Unassembled WGS sequence"/>
</dbReference>
<feature type="coiled-coil region" evidence="1">
    <location>
        <begin position="61"/>
        <end position="95"/>
    </location>
</feature>
<accession>A0A812E550</accession>
<proteinExistence type="predicted"/>
<evidence type="ECO:0000256" key="1">
    <source>
        <dbReference type="SAM" id="Coils"/>
    </source>
</evidence>
<reference evidence="2" key="1">
    <citation type="submission" date="2021-01" db="EMBL/GenBank/DDBJ databases">
        <authorList>
            <person name="Li R."/>
            <person name="Bekaert M."/>
        </authorList>
    </citation>
    <scope>NUCLEOTIDE SEQUENCE</scope>
    <source>
        <strain evidence="2">Farmed</strain>
    </source>
</reference>
<keyword evidence="1" id="KW-0175">Coiled coil</keyword>
<dbReference type="AlphaFoldDB" id="A0A812E550"/>
<name>A0A812E550_ACAPH</name>
<gene>
    <name evidence="2" type="ORF">SPHA_67998</name>
</gene>